<dbReference type="PANTHER" id="PTHR40031">
    <property type="entry name" value="HYPOTHETICAL MEMBRANE SPANNING PROTEIN"/>
    <property type="match status" value="1"/>
</dbReference>
<keyword evidence="2" id="KW-0378">Hydrolase</keyword>
<organism evidence="2 3">
    <name type="scientific">Massilia forsythiae</name>
    <dbReference type="NCBI Taxonomy" id="2728020"/>
    <lineage>
        <taxon>Bacteria</taxon>
        <taxon>Pseudomonadati</taxon>
        <taxon>Pseudomonadota</taxon>
        <taxon>Betaproteobacteria</taxon>
        <taxon>Burkholderiales</taxon>
        <taxon>Oxalobacteraceae</taxon>
        <taxon>Telluria group</taxon>
        <taxon>Massilia</taxon>
    </lineage>
</organism>
<dbReference type="InterPro" id="IPR007404">
    <property type="entry name" value="YdjM-like"/>
</dbReference>
<keyword evidence="1" id="KW-1133">Transmembrane helix</keyword>
<keyword evidence="3" id="KW-1185">Reference proteome</keyword>
<accession>A0A7Z2VY61</accession>
<dbReference type="GO" id="GO:0016787">
    <property type="term" value="F:hydrolase activity"/>
    <property type="evidence" value="ECO:0007669"/>
    <property type="project" value="UniProtKB-KW"/>
</dbReference>
<feature type="transmembrane region" description="Helical" evidence="1">
    <location>
        <begin position="142"/>
        <end position="167"/>
    </location>
</feature>
<sequence length="425" mass="44655">MDNITHSVVGLGVGALIDRSLPAEPDATHARTRQRMLLAIGGLASNFPDLDLLLTRLLDAPLGYLLHHRGHTHTLVGAVAEAALLLGLVWLLWPNARRLLQASRSARGGALLAACAGLALHLSMDALNVYGVHPFWPFDRGWYYGDLVFIVEPVFWVAFGIPLAAIVPRPGWRRLFLGLLLAVPLAATLAGFLHPLSLAGLVLLALLLARVERRNAPAEGRAHRGRAALAAGLAASLALVAVQGLALHQARTLVAAALHGLDPGERLLDTALSAYPANPLCWSFVSVAVGGDGGVAAGTTAAAASLHLRRGLLSIAPAIVPVSSCPAGIAGRAPADATPRLAWLSEQRESLAALRGLARHDCHVNAWMRFARAPSLADGLATDMRWGPPGARNFSTLDVAAQAHTPCPHPVPGWGYPRADLLGGR</sequence>
<dbReference type="InterPro" id="IPR053170">
    <property type="entry name" value="Transcription_regulator"/>
</dbReference>
<evidence type="ECO:0000313" key="3">
    <source>
        <dbReference type="Proteomes" id="UP000502415"/>
    </source>
</evidence>
<name>A0A7Z2VY61_9BURK</name>
<evidence type="ECO:0000313" key="2">
    <source>
        <dbReference type="EMBL" id="QJE01613.1"/>
    </source>
</evidence>
<dbReference type="EMBL" id="CP051685">
    <property type="protein sequence ID" value="QJE01613.1"/>
    <property type="molecule type" value="Genomic_DNA"/>
</dbReference>
<feature type="transmembrane region" description="Helical" evidence="1">
    <location>
        <begin position="105"/>
        <end position="122"/>
    </location>
</feature>
<dbReference type="KEGG" id="mfy:HH212_17585"/>
<dbReference type="Pfam" id="PF04307">
    <property type="entry name" value="YdjM"/>
    <property type="match status" value="1"/>
</dbReference>
<proteinExistence type="predicted"/>
<protein>
    <submittedName>
        <fullName evidence="2">Metal-dependent hydrolase</fullName>
    </submittedName>
</protein>
<keyword evidence="1" id="KW-0812">Transmembrane</keyword>
<dbReference type="PANTHER" id="PTHR40031:SF1">
    <property type="entry name" value="MEMBRANE-BOUND METAL-DEPENDENT HYDROLASE"/>
    <property type="match status" value="1"/>
</dbReference>
<feature type="transmembrane region" description="Helical" evidence="1">
    <location>
        <begin position="74"/>
        <end position="93"/>
    </location>
</feature>
<dbReference type="AlphaFoldDB" id="A0A7Z2VY61"/>
<evidence type="ECO:0000256" key="1">
    <source>
        <dbReference type="SAM" id="Phobius"/>
    </source>
</evidence>
<reference evidence="2 3" key="1">
    <citation type="submission" date="2020-04" db="EMBL/GenBank/DDBJ databases">
        <title>Genome sequencing of novel species.</title>
        <authorList>
            <person name="Heo J."/>
            <person name="Kim S.-J."/>
            <person name="Kim J.-S."/>
            <person name="Hong S.-B."/>
            <person name="Kwon S.-W."/>
        </authorList>
    </citation>
    <scope>NUCLEOTIDE SEQUENCE [LARGE SCALE GENOMIC DNA]</scope>
    <source>
        <strain evidence="2 3">GN2-R2</strain>
    </source>
</reference>
<dbReference type="RefSeq" id="WP_170203652.1">
    <property type="nucleotide sequence ID" value="NZ_CP051685.1"/>
</dbReference>
<gene>
    <name evidence="2" type="ORF">HH212_17585</name>
</gene>
<keyword evidence="1" id="KW-0472">Membrane</keyword>
<feature type="transmembrane region" description="Helical" evidence="1">
    <location>
        <begin position="179"/>
        <end position="207"/>
    </location>
</feature>
<dbReference type="Proteomes" id="UP000502415">
    <property type="component" value="Chromosome"/>
</dbReference>